<protein>
    <recommendedName>
        <fullName evidence="2">Right handed beta helix domain-containing protein</fullName>
    </recommendedName>
</protein>
<evidence type="ECO:0000259" key="2">
    <source>
        <dbReference type="Pfam" id="PF13229"/>
    </source>
</evidence>
<dbReference type="InterPro" id="IPR039448">
    <property type="entry name" value="Beta_helix"/>
</dbReference>
<gene>
    <name evidence="3" type="ORF">GTHE00462_LOCUS9356</name>
    <name evidence="4" type="ORF">GTHE00462_LOCUS9357</name>
</gene>
<dbReference type="AlphaFoldDB" id="A0A6U5Y4Y8"/>
<dbReference type="Pfam" id="PF13229">
    <property type="entry name" value="Beta_helix"/>
    <property type="match status" value="1"/>
</dbReference>
<organism evidence="4">
    <name type="scientific">Guillardia theta</name>
    <name type="common">Cryptophyte</name>
    <name type="synonym">Cryptomonas phi</name>
    <dbReference type="NCBI Taxonomy" id="55529"/>
    <lineage>
        <taxon>Eukaryota</taxon>
        <taxon>Cryptophyceae</taxon>
        <taxon>Pyrenomonadales</taxon>
        <taxon>Geminigeraceae</taxon>
        <taxon>Guillardia</taxon>
    </lineage>
</organism>
<dbReference type="EMBL" id="HBKN01011950">
    <property type="protein sequence ID" value="CAE2282457.1"/>
    <property type="molecule type" value="Transcribed_RNA"/>
</dbReference>
<feature type="domain" description="Right handed beta helix" evidence="2">
    <location>
        <begin position="109"/>
        <end position="247"/>
    </location>
</feature>
<accession>A0A6U5Y4Y8</accession>
<dbReference type="InterPro" id="IPR012334">
    <property type="entry name" value="Pectin_lyas_fold"/>
</dbReference>
<sequence length="287" mass="31052">MGMASSMRLAIALLFAACGVVVSITPPIRLPASMPVGSTEQATGVPTAVSITVPGHFSNFKEAIEKGPEDVGTILVQPGEHRWENFLEIGQQLDIRGSNGALLPGSLWMKKSSGGEMQGVEMAKESGSCIIFEGGQWVIDSCRLVCSRWAVLWCRCECDVSIKNCFMGGLEDGPGYCVNCQDHARTTVEGCHLERSSGEYCAAVAVFHSVRTRVQNCNFHDNQFAFRAVTAKDATLELIGNNINGEMWYDSVRPGNLVEHDNSQDGVHMSEATVQGASPEGFFDQAR</sequence>
<evidence type="ECO:0000313" key="4">
    <source>
        <dbReference type="EMBL" id="CAE2282458.1"/>
    </source>
</evidence>
<feature type="chain" id="PRO_5036192279" description="Right handed beta helix domain-containing protein" evidence="1">
    <location>
        <begin position="24"/>
        <end position="287"/>
    </location>
</feature>
<reference evidence="4" key="1">
    <citation type="submission" date="2021-01" db="EMBL/GenBank/DDBJ databases">
        <authorList>
            <person name="Corre E."/>
            <person name="Pelletier E."/>
            <person name="Niang G."/>
            <person name="Scheremetjew M."/>
            <person name="Finn R."/>
            <person name="Kale V."/>
            <person name="Holt S."/>
            <person name="Cochrane G."/>
            <person name="Meng A."/>
            <person name="Brown T."/>
            <person name="Cohen L."/>
        </authorList>
    </citation>
    <scope>NUCLEOTIDE SEQUENCE</scope>
    <source>
        <strain evidence="4">CCMP 2712</strain>
    </source>
</reference>
<name>A0A6U5Y4Y8_GUITH</name>
<keyword evidence="1" id="KW-0732">Signal</keyword>
<dbReference type="Gene3D" id="2.160.20.10">
    <property type="entry name" value="Single-stranded right-handed beta-helix, Pectin lyase-like"/>
    <property type="match status" value="1"/>
</dbReference>
<dbReference type="SUPFAM" id="SSF51126">
    <property type="entry name" value="Pectin lyase-like"/>
    <property type="match status" value="1"/>
</dbReference>
<feature type="signal peptide" evidence="1">
    <location>
        <begin position="1"/>
        <end position="23"/>
    </location>
</feature>
<evidence type="ECO:0000256" key="1">
    <source>
        <dbReference type="SAM" id="SignalP"/>
    </source>
</evidence>
<dbReference type="InterPro" id="IPR011050">
    <property type="entry name" value="Pectin_lyase_fold/virulence"/>
</dbReference>
<proteinExistence type="predicted"/>
<evidence type="ECO:0000313" key="3">
    <source>
        <dbReference type="EMBL" id="CAE2282457.1"/>
    </source>
</evidence>
<dbReference type="EMBL" id="HBKN01011951">
    <property type="protein sequence ID" value="CAE2282458.1"/>
    <property type="molecule type" value="Transcribed_RNA"/>
</dbReference>